<sequence>MSSPQITRRAKASASRSRSASESYFDSLAPERSQQDLEQDARNIVLRKLNYAPRTRFELATDLVAGGIPESIREQVLDRYVEVGLIDDAALAELWVTSRQRTKGTTRSVLKHELRQKGVSDEDAESALALITEADEYERARSLIATKIRATERLAPKARTRRLMGLLMRRGYSANLAQVVVQEAIGACE</sequence>
<accession>A0A6J6U1A1</accession>
<organism evidence="9">
    <name type="scientific">freshwater metagenome</name>
    <dbReference type="NCBI Taxonomy" id="449393"/>
    <lineage>
        <taxon>unclassified sequences</taxon>
        <taxon>metagenomes</taxon>
        <taxon>ecological metagenomes</taxon>
    </lineage>
</organism>
<comment type="subcellular location">
    <subcellularLocation>
        <location evidence="1">Cytoplasm</location>
    </subcellularLocation>
</comment>
<evidence type="ECO:0000259" key="8">
    <source>
        <dbReference type="Pfam" id="PF21982"/>
    </source>
</evidence>
<dbReference type="InterPro" id="IPR036388">
    <property type="entry name" value="WH-like_DNA-bd_sf"/>
</dbReference>
<evidence type="ECO:0000259" key="6">
    <source>
        <dbReference type="Pfam" id="PF02631"/>
    </source>
</evidence>
<evidence type="ECO:0000259" key="7">
    <source>
        <dbReference type="Pfam" id="PF21981"/>
    </source>
</evidence>
<feature type="domain" description="RecX second three-helical" evidence="6">
    <location>
        <begin position="87"/>
        <end position="128"/>
    </location>
</feature>
<proteinExistence type="inferred from homology"/>
<dbReference type="PANTHER" id="PTHR33602:SF1">
    <property type="entry name" value="REGULATORY PROTEIN RECX FAMILY PROTEIN"/>
    <property type="match status" value="1"/>
</dbReference>
<dbReference type="PANTHER" id="PTHR33602">
    <property type="entry name" value="REGULATORY PROTEIN RECX FAMILY PROTEIN"/>
    <property type="match status" value="1"/>
</dbReference>
<gene>
    <name evidence="9" type="ORF">UFOPK2809_01002</name>
</gene>
<comment type="similarity">
    <text evidence="2">Belongs to the RecX family.</text>
</comment>
<evidence type="ECO:0000256" key="1">
    <source>
        <dbReference type="ARBA" id="ARBA00004496"/>
    </source>
</evidence>
<dbReference type="GO" id="GO:0006282">
    <property type="term" value="P:regulation of DNA repair"/>
    <property type="evidence" value="ECO:0007669"/>
    <property type="project" value="InterPro"/>
</dbReference>
<reference evidence="9" key="1">
    <citation type="submission" date="2020-05" db="EMBL/GenBank/DDBJ databases">
        <authorList>
            <person name="Chiriac C."/>
            <person name="Salcher M."/>
            <person name="Ghai R."/>
            <person name="Kavagutti S V."/>
        </authorList>
    </citation>
    <scope>NUCLEOTIDE SEQUENCE</scope>
</reference>
<dbReference type="HAMAP" id="MF_01114">
    <property type="entry name" value="RecX"/>
    <property type="match status" value="1"/>
</dbReference>
<evidence type="ECO:0000313" key="9">
    <source>
        <dbReference type="EMBL" id="CAB4753472.1"/>
    </source>
</evidence>
<feature type="compositionally biased region" description="Low complexity" evidence="5">
    <location>
        <begin position="12"/>
        <end position="23"/>
    </location>
</feature>
<dbReference type="GO" id="GO:0005737">
    <property type="term" value="C:cytoplasm"/>
    <property type="evidence" value="ECO:0007669"/>
    <property type="project" value="UniProtKB-SubCell"/>
</dbReference>
<dbReference type="InterPro" id="IPR053924">
    <property type="entry name" value="RecX_HTH_2nd"/>
</dbReference>
<dbReference type="InterPro" id="IPR053926">
    <property type="entry name" value="RecX_HTH_1st"/>
</dbReference>
<dbReference type="EMBL" id="CAEZZA010000138">
    <property type="protein sequence ID" value="CAB4753472.1"/>
    <property type="molecule type" value="Genomic_DNA"/>
</dbReference>
<dbReference type="Pfam" id="PF21982">
    <property type="entry name" value="RecX_HTH1"/>
    <property type="match status" value="1"/>
</dbReference>
<feature type="domain" description="RecX first three-helical" evidence="8">
    <location>
        <begin position="41"/>
        <end position="79"/>
    </location>
</feature>
<name>A0A6J6U1A1_9ZZZZ</name>
<dbReference type="Pfam" id="PF21981">
    <property type="entry name" value="RecX_HTH3"/>
    <property type="match status" value="1"/>
</dbReference>
<dbReference type="InterPro" id="IPR053925">
    <property type="entry name" value="RecX_HTH_3rd"/>
</dbReference>
<evidence type="ECO:0000256" key="3">
    <source>
        <dbReference type="ARBA" id="ARBA00018111"/>
    </source>
</evidence>
<dbReference type="InterPro" id="IPR003783">
    <property type="entry name" value="Regulatory_RecX"/>
</dbReference>
<dbReference type="AlphaFoldDB" id="A0A6J6U1A1"/>
<dbReference type="Pfam" id="PF02631">
    <property type="entry name" value="RecX_HTH2"/>
    <property type="match status" value="1"/>
</dbReference>
<evidence type="ECO:0000256" key="4">
    <source>
        <dbReference type="ARBA" id="ARBA00022490"/>
    </source>
</evidence>
<feature type="domain" description="RecX third three-helical" evidence="7">
    <location>
        <begin position="135"/>
        <end position="178"/>
    </location>
</feature>
<protein>
    <recommendedName>
        <fullName evidence="3">Regulatory protein RecX</fullName>
    </recommendedName>
</protein>
<keyword evidence="4" id="KW-0963">Cytoplasm</keyword>
<evidence type="ECO:0000256" key="5">
    <source>
        <dbReference type="SAM" id="MobiDB-lite"/>
    </source>
</evidence>
<evidence type="ECO:0000256" key="2">
    <source>
        <dbReference type="ARBA" id="ARBA00009695"/>
    </source>
</evidence>
<dbReference type="Gene3D" id="1.10.10.10">
    <property type="entry name" value="Winged helix-like DNA-binding domain superfamily/Winged helix DNA-binding domain"/>
    <property type="match status" value="2"/>
</dbReference>
<feature type="region of interest" description="Disordered" evidence="5">
    <location>
        <begin position="1"/>
        <end position="36"/>
    </location>
</feature>